<evidence type="ECO:0000256" key="2">
    <source>
        <dbReference type="ARBA" id="ARBA00049106"/>
    </source>
</evidence>
<dbReference type="NCBIfam" id="TIGR00026">
    <property type="entry name" value="hi_GC_TIGR00026"/>
    <property type="match status" value="1"/>
</dbReference>
<comment type="similarity">
    <text evidence="1">Belongs to the F420H(2)-dependent quinone reductase family.</text>
</comment>
<comment type="caution">
    <text evidence="3">The sequence shown here is derived from an EMBL/GenBank/DDBJ whole genome shotgun (WGS) entry which is preliminary data.</text>
</comment>
<dbReference type="SUPFAM" id="SSF50475">
    <property type="entry name" value="FMN-binding split barrel"/>
    <property type="match status" value="1"/>
</dbReference>
<dbReference type="PANTHER" id="PTHR39428:SF1">
    <property type="entry name" value="F420H(2)-DEPENDENT QUINONE REDUCTASE RV1261C"/>
    <property type="match status" value="1"/>
</dbReference>
<accession>A0ABS5AB72</accession>
<name>A0ABS5AB72_9PSEU</name>
<dbReference type="Gene3D" id="2.30.110.10">
    <property type="entry name" value="Electron Transport, Fmn-binding Protein, Chain A"/>
    <property type="match status" value="1"/>
</dbReference>
<dbReference type="InterPro" id="IPR012349">
    <property type="entry name" value="Split_barrel_FMN-bd"/>
</dbReference>
<protein>
    <submittedName>
        <fullName evidence="3">Deazaflavin-dependent oxidoreductase (Nitroreductase family)</fullName>
    </submittedName>
</protein>
<dbReference type="Pfam" id="PF04075">
    <property type="entry name" value="F420H2_quin_red"/>
    <property type="match status" value="1"/>
</dbReference>
<proteinExistence type="inferred from homology"/>
<evidence type="ECO:0000313" key="4">
    <source>
        <dbReference type="Proteomes" id="UP001519363"/>
    </source>
</evidence>
<comment type="catalytic activity">
    <reaction evidence="2">
        <text>oxidized coenzyme F420-(gamma-L-Glu)(n) + a quinol + H(+) = reduced coenzyme F420-(gamma-L-Glu)(n) + a quinone</text>
        <dbReference type="Rhea" id="RHEA:39663"/>
        <dbReference type="Rhea" id="RHEA-COMP:12939"/>
        <dbReference type="Rhea" id="RHEA-COMP:14378"/>
        <dbReference type="ChEBI" id="CHEBI:15378"/>
        <dbReference type="ChEBI" id="CHEBI:24646"/>
        <dbReference type="ChEBI" id="CHEBI:132124"/>
        <dbReference type="ChEBI" id="CHEBI:133980"/>
        <dbReference type="ChEBI" id="CHEBI:139511"/>
    </reaction>
</comment>
<dbReference type="Proteomes" id="UP001519363">
    <property type="component" value="Unassembled WGS sequence"/>
</dbReference>
<gene>
    <name evidence="3" type="ORF">JOF53_001832</name>
</gene>
<dbReference type="RefSeq" id="WP_086789540.1">
    <property type="nucleotide sequence ID" value="NZ_JAGIOO010000001.1"/>
</dbReference>
<dbReference type="EMBL" id="JAGIOO010000001">
    <property type="protein sequence ID" value="MBP2472960.1"/>
    <property type="molecule type" value="Genomic_DNA"/>
</dbReference>
<keyword evidence="4" id="KW-1185">Reference proteome</keyword>
<evidence type="ECO:0000256" key="1">
    <source>
        <dbReference type="ARBA" id="ARBA00008710"/>
    </source>
</evidence>
<reference evidence="3 4" key="1">
    <citation type="submission" date="2021-03" db="EMBL/GenBank/DDBJ databases">
        <title>Sequencing the genomes of 1000 actinobacteria strains.</title>
        <authorList>
            <person name="Klenk H.-P."/>
        </authorList>
    </citation>
    <scope>NUCLEOTIDE SEQUENCE [LARGE SCALE GENOMIC DNA]</scope>
    <source>
        <strain evidence="3 4">DSM 44580</strain>
    </source>
</reference>
<evidence type="ECO:0000313" key="3">
    <source>
        <dbReference type="EMBL" id="MBP2472960.1"/>
    </source>
</evidence>
<dbReference type="InterPro" id="IPR004378">
    <property type="entry name" value="F420H2_quin_Rdtase"/>
</dbReference>
<dbReference type="PANTHER" id="PTHR39428">
    <property type="entry name" value="F420H(2)-DEPENDENT QUINONE REDUCTASE RV1261C"/>
    <property type="match status" value="1"/>
</dbReference>
<organism evidence="3 4">
    <name type="scientific">Crossiella equi</name>
    <dbReference type="NCBI Taxonomy" id="130796"/>
    <lineage>
        <taxon>Bacteria</taxon>
        <taxon>Bacillati</taxon>
        <taxon>Actinomycetota</taxon>
        <taxon>Actinomycetes</taxon>
        <taxon>Pseudonocardiales</taxon>
        <taxon>Pseudonocardiaceae</taxon>
        <taxon>Crossiella</taxon>
    </lineage>
</organism>
<sequence length="157" mass="17667">MNPFRNVVAALGKQEWFARMGRKLVPLDVKVQEATGGRLSVSRLVGLPALLLTTTGRKTGRPRSVPLVYVPYGEDLVVTASNWGQEHHPAWSANLLANPDAEAVVHAVRHQVRARLVTGEERARVWREIVRLWPAYEVYAGRAGNREIRLFLLSKKR</sequence>